<dbReference type="CDD" id="cd04301">
    <property type="entry name" value="NAT_SF"/>
    <property type="match status" value="1"/>
</dbReference>
<dbReference type="Proteomes" id="UP000070089">
    <property type="component" value="Unassembled WGS sequence"/>
</dbReference>
<dbReference type="OrthoDB" id="249099at2759"/>
<keyword evidence="2" id="KW-0012">Acyltransferase</keyword>
<evidence type="ECO:0000256" key="1">
    <source>
        <dbReference type="ARBA" id="ARBA00022679"/>
    </source>
</evidence>
<comment type="similarity">
    <text evidence="3">Belongs to the acetyltransferase family. MAK3 subfamily.</text>
</comment>
<dbReference type="AlphaFoldDB" id="A0A132NWT0"/>
<evidence type="ECO:0000313" key="5">
    <source>
        <dbReference type="EMBL" id="KWX14526.1"/>
    </source>
</evidence>
<dbReference type="InterPro" id="IPR044542">
    <property type="entry name" value="NAA30-like"/>
</dbReference>
<evidence type="ECO:0000256" key="2">
    <source>
        <dbReference type="ARBA" id="ARBA00023315"/>
    </source>
</evidence>
<protein>
    <submittedName>
        <fullName evidence="5">Acetyltransferase/ GNAT family</fullName>
    </submittedName>
</protein>
<dbReference type="VEuPathDB" id="GiardiaDB:QR46_1490"/>
<dbReference type="Gene3D" id="3.40.630.30">
    <property type="match status" value="1"/>
</dbReference>
<dbReference type="InterPro" id="IPR016181">
    <property type="entry name" value="Acyl_CoA_acyltransferase"/>
</dbReference>
<name>A0A132NWT0_GIAIN</name>
<dbReference type="GO" id="GO:0031417">
    <property type="term" value="C:NatC complex"/>
    <property type="evidence" value="ECO:0007669"/>
    <property type="project" value="TreeGrafter"/>
</dbReference>
<proteinExistence type="inferred from homology"/>
<organism evidence="5 6">
    <name type="scientific">Giardia duodenalis assemblage B</name>
    <dbReference type="NCBI Taxonomy" id="1394984"/>
    <lineage>
        <taxon>Eukaryota</taxon>
        <taxon>Metamonada</taxon>
        <taxon>Diplomonadida</taxon>
        <taxon>Hexamitidae</taxon>
        <taxon>Giardiinae</taxon>
        <taxon>Giardia</taxon>
    </lineage>
</organism>
<dbReference type="EMBL" id="JXTI01000030">
    <property type="protein sequence ID" value="KWX14526.1"/>
    <property type="molecule type" value="Genomic_DNA"/>
</dbReference>
<keyword evidence="1 5" id="KW-0808">Transferase</keyword>
<comment type="caution">
    <text evidence="5">The sequence shown here is derived from an EMBL/GenBank/DDBJ whole genome shotgun (WGS) entry which is preliminary data.</text>
</comment>
<dbReference type="PANTHER" id="PTHR45896">
    <property type="entry name" value="N-ALPHA-ACETYLTRANSFERASE 30"/>
    <property type="match status" value="1"/>
</dbReference>
<reference evidence="5 6" key="1">
    <citation type="journal article" date="2015" name="Mol. Biochem. Parasitol.">
        <title>Identification of polymorphic genes for use in assemblage B genotyping assays through comparative genomics of multiple assemblage B Giardia duodenalis isolates.</title>
        <authorList>
            <person name="Wielinga C."/>
            <person name="Thompson R.C."/>
            <person name="Monis P."/>
            <person name="Ryan U."/>
        </authorList>
    </citation>
    <scope>NUCLEOTIDE SEQUENCE [LARGE SCALE GENOMIC DNA]</scope>
    <source>
        <strain evidence="5 6">BAH15c1</strain>
    </source>
</reference>
<evidence type="ECO:0000313" key="6">
    <source>
        <dbReference type="Proteomes" id="UP000070089"/>
    </source>
</evidence>
<evidence type="ECO:0000256" key="3">
    <source>
        <dbReference type="ARBA" id="ARBA00024025"/>
    </source>
</evidence>
<gene>
    <name evidence="5" type="ORF">QR46_1490</name>
</gene>
<dbReference type="SUPFAM" id="SSF55729">
    <property type="entry name" value="Acyl-CoA N-acyltransferases (Nat)"/>
    <property type="match status" value="1"/>
</dbReference>
<accession>A0A132NWT0</accession>
<dbReference type="InterPro" id="IPR000182">
    <property type="entry name" value="GNAT_dom"/>
</dbReference>
<dbReference type="Pfam" id="PF00583">
    <property type="entry name" value="Acetyltransf_1"/>
    <property type="match status" value="1"/>
</dbReference>
<dbReference type="PROSITE" id="PS51186">
    <property type="entry name" value="GNAT"/>
    <property type="match status" value="1"/>
</dbReference>
<evidence type="ECO:0000259" key="4">
    <source>
        <dbReference type="PROSITE" id="PS51186"/>
    </source>
</evidence>
<feature type="domain" description="N-acetyltransferase" evidence="4">
    <location>
        <begin position="15"/>
        <end position="184"/>
    </location>
</feature>
<dbReference type="PANTHER" id="PTHR45896:SF1">
    <property type="entry name" value="N-ALPHA-ACETYLTRANSFERASE 30"/>
    <property type="match status" value="1"/>
</dbReference>
<sequence length="188" mass="21718">MASTAMSVIEEHNGIVYRHYRSEKDLRTVQSLFAQELSEPYQIWTYRYFVEPWPTLTIFAESEGEIVGCCMANIETRSKCTKVDKITKNPDGPHAADASTYKRGYIGMISVVDAYKRRKIGQRLYTIVLKEMKSFGVRVISLETESDNVGALSFYESLGFRKTRLFPNYYMNGKNAYRMMKWLAPNVD</sequence>
<dbReference type="GO" id="GO:0004596">
    <property type="term" value="F:protein-N-terminal amino-acid acetyltransferase activity"/>
    <property type="evidence" value="ECO:0007669"/>
    <property type="project" value="InterPro"/>
</dbReference>